<evidence type="ECO:0000256" key="1">
    <source>
        <dbReference type="ARBA" id="ARBA00022553"/>
    </source>
</evidence>
<reference evidence="4 5" key="1">
    <citation type="journal article" date="2016" name="Nat. Commun.">
        <title>Thousands of microbial genomes shed light on interconnected biogeochemical processes in an aquifer system.</title>
        <authorList>
            <person name="Anantharaman K."/>
            <person name="Brown C.T."/>
            <person name="Hug L.A."/>
            <person name="Sharon I."/>
            <person name="Castelle C.J."/>
            <person name="Probst A.J."/>
            <person name="Thomas B.C."/>
            <person name="Singh A."/>
            <person name="Wilkins M.J."/>
            <person name="Karaoz U."/>
            <person name="Brodie E.L."/>
            <person name="Williams K.H."/>
            <person name="Hubbard S.S."/>
            <person name="Banfield J.F."/>
        </authorList>
    </citation>
    <scope>NUCLEOTIDE SEQUENCE [LARGE SCALE GENOMIC DNA]</scope>
</reference>
<evidence type="ECO:0000259" key="3">
    <source>
        <dbReference type="PROSITE" id="PS50110"/>
    </source>
</evidence>
<gene>
    <name evidence="4" type="ORF">A2Z22_05100</name>
</gene>
<feature type="domain" description="Response regulatory" evidence="3">
    <location>
        <begin position="14"/>
        <end position="130"/>
    </location>
</feature>
<dbReference type="PANTHER" id="PTHR44591">
    <property type="entry name" value="STRESS RESPONSE REGULATOR PROTEIN 1"/>
    <property type="match status" value="1"/>
</dbReference>
<evidence type="ECO:0000313" key="4">
    <source>
        <dbReference type="EMBL" id="OGM11298.1"/>
    </source>
</evidence>
<dbReference type="InterPro" id="IPR050595">
    <property type="entry name" value="Bact_response_regulator"/>
</dbReference>
<dbReference type="Pfam" id="PF00072">
    <property type="entry name" value="Response_reg"/>
    <property type="match status" value="1"/>
</dbReference>
<evidence type="ECO:0000256" key="2">
    <source>
        <dbReference type="PROSITE-ProRule" id="PRU00169"/>
    </source>
</evidence>
<evidence type="ECO:0000313" key="5">
    <source>
        <dbReference type="Proteomes" id="UP000177053"/>
    </source>
</evidence>
<dbReference type="SMART" id="SM00448">
    <property type="entry name" value="REC"/>
    <property type="match status" value="1"/>
</dbReference>
<accession>A0A1F7XA86</accession>
<feature type="modified residue" description="4-aspartylphosphate" evidence="2">
    <location>
        <position position="63"/>
    </location>
</feature>
<dbReference type="EMBL" id="MGFS01000021">
    <property type="protein sequence ID" value="OGM11298.1"/>
    <property type="molecule type" value="Genomic_DNA"/>
</dbReference>
<comment type="caution">
    <text evidence="4">The sequence shown here is derived from an EMBL/GenBank/DDBJ whole genome shotgun (WGS) entry which is preliminary data.</text>
</comment>
<dbReference type="PROSITE" id="PS50110">
    <property type="entry name" value="RESPONSE_REGULATORY"/>
    <property type="match status" value="1"/>
</dbReference>
<proteinExistence type="predicted"/>
<protein>
    <recommendedName>
        <fullName evidence="3">Response regulatory domain-containing protein</fullName>
    </recommendedName>
</protein>
<dbReference type="CDD" id="cd17574">
    <property type="entry name" value="REC_OmpR"/>
    <property type="match status" value="1"/>
</dbReference>
<name>A0A1F7XA86_9BACT</name>
<dbReference type="AlphaFoldDB" id="A0A1F7XA86"/>
<sequence>MDNQTVIGSNSSPTILLIEDDPLLVNLYKEKFENEGFNLLIAEDGEKGLKLALQEKFDIIILDLLLPKLSGIALLTQLRSDPKGKDLPVIVLTNLNEVEETKKAIELGAKEFLVKADLTPSQLVEKINTHLNRI</sequence>
<dbReference type="PANTHER" id="PTHR44591:SF3">
    <property type="entry name" value="RESPONSE REGULATORY DOMAIN-CONTAINING PROTEIN"/>
    <property type="match status" value="1"/>
</dbReference>
<dbReference type="Gene3D" id="3.40.50.2300">
    <property type="match status" value="1"/>
</dbReference>
<dbReference type="InterPro" id="IPR001789">
    <property type="entry name" value="Sig_transdc_resp-reg_receiver"/>
</dbReference>
<dbReference type="InterPro" id="IPR011006">
    <property type="entry name" value="CheY-like_superfamily"/>
</dbReference>
<keyword evidence="1 2" id="KW-0597">Phosphoprotein</keyword>
<dbReference type="GO" id="GO:0000160">
    <property type="term" value="P:phosphorelay signal transduction system"/>
    <property type="evidence" value="ECO:0007669"/>
    <property type="project" value="InterPro"/>
</dbReference>
<organism evidence="4 5">
    <name type="scientific">Candidatus Woesebacteria bacterium RBG_16_34_12</name>
    <dbReference type="NCBI Taxonomy" id="1802480"/>
    <lineage>
        <taxon>Bacteria</taxon>
        <taxon>Candidatus Woeseibacteriota</taxon>
    </lineage>
</organism>
<dbReference type="Proteomes" id="UP000177053">
    <property type="component" value="Unassembled WGS sequence"/>
</dbReference>
<dbReference type="SUPFAM" id="SSF52172">
    <property type="entry name" value="CheY-like"/>
    <property type="match status" value="1"/>
</dbReference>